<dbReference type="PRINTS" id="PR00081">
    <property type="entry name" value="GDHRDH"/>
</dbReference>
<dbReference type="PANTHER" id="PTHR48107:SF7">
    <property type="entry name" value="RE15974P"/>
    <property type="match status" value="1"/>
</dbReference>
<dbReference type="CDD" id="cd05233">
    <property type="entry name" value="SDR_c"/>
    <property type="match status" value="1"/>
</dbReference>
<reference evidence="5 6" key="1">
    <citation type="journal article" date="2024" name="Front Chem Biol">
        <title>Unveiling the potential of Daldinia eschscholtzii MFLUCC 19-0629 through bioactivity and bioinformatics studies for enhanced sustainable agriculture production.</title>
        <authorList>
            <person name="Brooks S."/>
            <person name="Weaver J.A."/>
            <person name="Klomchit A."/>
            <person name="Alharthi S.A."/>
            <person name="Onlamun T."/>
            <person name="Nurani R."/>
            <person name="Vong T.K."/>
            <person name="Alberti F."/>
            <person name="Greco C."/>
        </authorList>
    </citation>
    <scope>NUCLEOTIDE SEQUENCE [LARGE SCALE GENOMIC DNA]</scope>
    <source>
        <strain evidence="5">MFLUCC 19-0629</strain>
    </source>
</reference>
<dbReference type="InterPro" id="IPR036291">
    <property type="entry name" value="NAD(P)-bd_dom_sf"/>
</dbReference>
<dbReference type="PRINTS" id="PR00080">
    <property type="entry name" value="SDRFAMILY"/>
</dbReference>
<evidence type="ECO:0000313" key="6">
    <source>
        <dbReference type="Proteomes" id="UP001369815"/>
    </source>
</evidence>
<comment type="similarity">
    <text evidence="1 4">Belongs to the short-chain dehydrogenases/reductases (SDR) family.</text>
</comment>
<sequence>MPSLMNMPAVNSTAMNTTADSFSLAGKVAIVTGSARENGIGAATARALARNGAYVAINYVSESSAQGAYEVAQSIRDEYGVRTACVQGDVSMPKGSRKIVVETMEQLGVNHIDILAGTQEKLVWINSRLYLLVNNAGYAVTRLLRETDFELCQCTFATNVYGQLFMTQAAIDLGRMPPGGRIINIGSIASKIQNPLIGIYAASKAAQDSLTTSWAGELGRTHGITVNTVAPGPVVTDITKDSPEVLDPLVRLQRGTGRRGAPEDIADVVLLLASEKSRWITGQFIAADAGITGSR</sequence>
<accession>A0AAX6M8U3</accession>
<keyword evidence="3" id="KW-0560">Oxidoreductase</keyword>
<proteinExistence type="inferred from homology"/>
<gene>
    <name evidence="5" type="ORF">Daesc_010382</name>
</gene>
<keyword evidence="6" id="KW-1185">Reference proteome</keyword>
<dbReference type="GO" id="GO:0016614">
    <property type="term" value="F:oxidoreductase activity, acting on CH-OH group of donors"/>
    <property type="evidence" value="ECO:0007669"/>
    <property type="project" value="UniProtKB-ARBA"/>
</dbReference>
<comment type="caution">
    <text evidence="5">The sequence shown here is derived from an EMBL/GenBank/DDBJ whole genome shotgun (WGS) entry which is preliminary data.</text>
</comment>
<evidence type="ECO:0000313" key="5">
    <source>
        <dbReference type="EMBL" id="KAK6948612.1"/>
    </source>
</evidence>
<protein>
    <submittedName>
        <fullName evidence="5">Uncharacterized protein</fullName>
    </submittedName>
</protein>
<keyword evidence="2" id="KW-0521">NADP</keyword>
<evidence type="ECO:0000256" key="4">
    <source>
        <dbReference type="RuleBase" id="RU000363"/>
    </source>
</evidence>
<name>A0AAX6M8U3_9PEZI</name>
<dbReference type="EMBL" id="JBANMG010000010">
    <property type="protein sequence ID" value="KAK6948612.1"/>
    <property type="molecule type" value="Genomic_DNA"/>
</dbReference>
<dbReference type="Pfam" id="PF00106">
    <property type="entry name" value="adh_short"/>
    <property type="match status" value="1"/>
</dbReference>
<dbReference type="FunFam" id="3.40.50.720:FF:000084">
    <property type="entry name" value="Short-chain dehydrogenase reductase"/>
    <property type="match status" value="1"/>
</dbReference>
<dbReference type="PANTHER" id="PTHR48107">
    <property type="entry name" value="NADPH-DEPENDENT ALDEHYDE REDUCTASE-LIKE PROTEIN, CHLOROPLASTIC-RELATED"/>
    <property type="match status" value="1"/>
</dbReference>
<evidence type="ECO:0000256" key="3">
    <source>
        <dbReference type="ARBA" id="ARBA00023002"/>
    </source>
</evidence>
<dbReference type="SUPFAM" id="SSF51735">
    <property type="entry name" value="NAD(P)-binding Rossmann-fold domains"/>
    <property type="match status" value="1"/>
</dbReference>
<dbReference type="Gene3D" id="3.40.50.720">
    <property type="entry name" value="NAD(P)-binding Rossmann-like Domain"/>
    <property type="match status" value="1"/>
</dbReference>
<dbReference type="Proteomes" id="UP001369815">
    <property type="component" value="Unassembled WGS sequence"/>
</dbReference>
<dbReference type="InterPro" id="IPR002347">
    <property type="entry name" value="SDR_fam"/>
</dbReference>
<evidence type="ECO:0000256" key="1">
    <source>
        <dbReference type="ARBA" id="ARBA00006484"/>
    </source>
</evidence>
<dbReference type="AlphaFoldDB" id="A0AAX6M8U3"/>
<organism evidence="5 6">
    <name type="scientific">Daldinia eschscholtzii</name>
    <dbReference type="NCBI Taxonomy" id="292717"/>
    <lineage>
        <taxon>Eukaryota</taxon>
        <taxon>Fungi</taxon>
        <taxon>Dikarya</taxon>
        <taxon>Ascomycota</taxon>
        <taxon>Pezizomycotina</taxon>
        <taxon>Sordariomycetes</taxon>
        <taxon>Xylariomycetidae</taxon>
        <taxon>Xylariales</taxon>
        <taxon>Hypoxylaceae</taxon>
        <taxon>Daldinia</taxon>
    </lineage>
</organism>
<evidence type="ECO:0000256" key="2">
    <source>
        <dbReference type="ARBA" id="ARBA00022857"/>
    </source>
</evidence>